<comment type="caution">
    <text evidence="7">The sequence shown here is derived from an EMBL/GenBank/DDBJ whole genome shotgun (WGS) entry which is preliminary data.</text>
</comment>
<keyword evidence="3" id="KW-0010">Activator</keyword>
<dbReference type="Proteomes" id="UP000591929">
    <property type="component" value="Unassembled WGS sequence"/>
</dbReference>
<dbReference type="SUPFAM" id="SSF46785">
    <property type="entry name" value="Winged helix' DNA-binding domain"/>
    <property type="match status" value="1"/>
</dbReference>
<dbReference type="GO" id="GO:0006355">
    <property type="term" value="P:regulation of DNA-templated transcription"/>
    <property type="evidence" value="ECO:0007669"/>
    <property type="project" value="InterPro"/>
</dbReference>
<feature type="domain" description="PTS EIIA type-2" evidence="5">
    <location>
        <begin position="494"/>
        <end position="637"/>
    </location>
</feature>
<dbReference type="InterPro" id="IPR007737">
    <property type="entry name" value="Mga_HTH"/>
</dbReference>
<feature type="domain" description="PRD" evidence="6">
    <location>
        <begin position="276"/>
        <end position="383"/>
    </location>
</feature>
<reference evidence="7 8" key="1">
    <citation type="submission" date="2020-03" db="EMBL/GenBank/DDBJ databases">
        <title>Soil Listeria distribution.</title>
        <authorList>
            <person name="Liao J."/>
            <person name="Wiedmann M."/>
        </authorList>
    </citation>
    <scope>NUCLEOTIDE SEQUENCE [LARGE SCALE GENOMIC DNA]</scope>
    <source>
        <strain evidence="7 8">FSL L7-1681</strain>
    </source>
</reference>
<gene>
    <name evidence="7" type="ORF">HB847_13985</name>
</gene>
<dbReference type="AlphaFoldDB" id="A0A841Y973"/>
<evidence type="ECO:0000256" key="2">
    <source>
        <dbReference type="ARBA" id="ARBA00023015"/>
    </source>
</evidence>
<evidence type="ECO:0000256" key="1">
    <source>
        <dbReference type="ARBA" id="ARBA00022737"/>
    </source>
</evidence>
<dbReference type="Pfam" id="PF05043">
    <property type="entry name" value="Mga"/>
    <property type="match status" value="1"/>
</dbReference>
<organism evidence="7 8">
    <name type="scientific">Listeria booriae</name>
    <dbReference type="NCBI Taxonomy" id="1552123"/>
    <lineage>
        <taxon>Bacteria</taxon>
        <taxon>Bacillati</taxon>
        <taxon>Bacillota</taxon>
        <taxon>Bacilli</taxon>
        <taxon>Bacillales</taxon>
        <taxon>Listeriaceae</taxon>
        <taxon>Listeria</taxon>
    </lineage>
</organism>
<dbReference type="InterPro" id="IPR016152">
    <property type="entry name" value="PTrfase/Anion_transptr"/>
</dbReference>
<keyword evidence="1" id="KW-0677">Repeat</keyword>
<dbReference type="Gene3D" id="1.10.1790.10">
    <property type="entry name" value="PRD domain"/>
    <property type="match status" value="1"/>
</dbReference>
<evidence type="ECO:0000313" key="7">
    <source>
        <dbReference type="EMBL" id="MBC1373461.1"/>
    </source>
</evidence>
<dbReference type="SUPFAM" id="SSF63520">
    <property type="entry name" value="PTS-regulatory domain, PRD"/>
    <property type="match status" value="1"/>
</dbReference>
<evidence type="ECO:0000313" key="8">
    <source>
        <dbReference type="Proteomes" id="UP000591929"/>
    </source>
</evidence>
<dbReference type="Gene3D" id="1.10.10.10">
    <property type="entry name" value="Winged helix-like DNA-binding domain superfamily/Winged helix DNA-binding domain"/>
    <property type="match status" value="1"/>
</dbReference>
<name>A0A841Y973_9LIST</name>
<dbReference type="InterPro" id="IPR002178">
    <property type="entry name" value="PTS_EIIA_type-2_dom"/>
</dbReference>
<sequence length="638" mass="74391">MLNQRQKKLLRTLYSENNWIHGKKLADLFQVSDRTIRNDIRIVKENIGEDYIFTSKKLGYAYNVEKIFPVAMLEQAGFEQERMAHLMQRLLVGNGVDMYEFATEFFVSESTAQRDIHWLRGYVEQFVGLDVRIQSSEGIYTLHATPRTKMELFHRIIKLDDTVKADVLMRCFTAVDQAKVEQILQHLIDKHKLVLKYFDEATLRMQLIYCANYSQNHSEIMTITSVSNLFLTELFDTIHEETGYGFSAEMQQFISEEFDTIRFMNEFERKVTTELVLNDRLYQEILAILEEIKHTYLIDFTSDLEVTSDMTKHLFIALERSKRGIFVKHQVTHTMMQQYSYLLDIAIFMGEQLLERMGVVLNQEEITLLVMYLYQYYRKIEAKQKLSQAVRLALVVLEGKASLYYLREQLTEVLKQFHVDIIEITDSTQYQLLVNKQVDVDVCISTKQVDLPEGIRCIVSPGNIGLIEEVTIKKQLLATVEGNRMRKFAYLKEKYLHEALFLKKHELEEKYGAIEVLSQYCINKRYVPASFIEKLYNREQLFSTAIPTGIALPHPIKNMALKSGILMCILENPSKWDTHKISLVMIPMIKEMDGAEAPLINDFLSFIASKKAYVEKISQCNTYEECIESLQAIYSNVE</sequence>
<dbReference type="Pfam" id="PF00359">
    <property type="entry name" value="PTS_EIIA_2"/>
    <property type="match status" value="1"/>
</dbReference>
<evidence type="ECO:0000256" key="4">
    <source>
        <dbReference type="ARBA" id="ARBA00023163"/>
    </source>
</evidence>
<dbReference type="InterPro" id="IPR011608">
    <property type="entry name" value="PRD"/>
</dbReference>
<evidence type="ECO:0000259" key="5">
    <source>
        <dbReference type="PROSITE" id="PS51094"/>
    </source>
</evidence>
<dbReference type="InterPro" id="IPR050661">
    <property type="entry name" value="BglG_antiterminators"/>
</dbReference>
<dbReference type="Pfam" id="PF00874">
    <property type="entry name" value="PRD"/>
    <property type="match status" value="1"/>
</dbReference>
<dbReference type="PROSITE" id="PS51372">
    <property type="entry name" value="PRD_2"/>
    <property type="match status" value="1"/>
</dbReference>
<dbReference type="InterPro" id="IPR036390">
    <property type="entry name" value="WH_DNA-bd_sf"/>
</dbReference>
<dbReference type="InterPro" id="IPR036634">
    <property type="entry name" value="PRD_sf"/>
</dbReference>
<protein>
    <submittedName>
        <fullName evidence="7">BglG family transcription antiterminator</fullName>
    </submittedName>
</protein>
<dbReference type="EMBL" id="JAARPL010000011">
    <property type="protein sequence ID" value="MBC1373461.1"/>
    <property type="molecule type" value="Genomic_DNA"/>
</dbReference>
<dbReference type="PANTHER" id="PTHR30185">
    <property type="entry name" value="CRYPTIC BETA-GLUCOSIDE BGL OPERON ANTITERMINATOR"/>
    <property type="match status" value="1"/>
</dbReference>
<proteinExistence type="predicted"/>
<dbReference type="Gene3D" id="3.40.930.10">
    <property type="entry name" value="Mannitol-specific EII, Chain A"/>
    <property type="match status" value="1"/>
</dbReference>
<keyword evidence="4" id="KW-0804">Transcription</keyword>
<dbReference type="PANTHER" id="PTHR30185:SF18">
    <property type="entry name" value="TRANSCRIPTIONAL REGULATOR MTLR"/>
    <property type="match status" value="1"/>
</dbReference>
<evidence type="ECO:0000259" key="6">
    <source>
        <dbReference type="PROSITE" id="PS51372"/>
    </source>
</evidence>
<dbReference type="InterPro" id="IPR013196">
    <property type="entry name" value="HTH_11"/>
</dbReference>
<dbReference type="InterPro" id="IPR036388">
    <property type="entry name" value="WH-like_DNA-bd_sf"/>
</dbReference>
<dbReference type="RefSeq" id="WP_185377752.1">
    <property type="nucleotide sequence ID" value="NZ_JAARPL010000011.1"/>
</dbReference>
<dbReference type="SUPFAM" id="SSF55804">
    <property type="entry name" value="Phoshotransferase/anion transport protein"/>
    <property type="match status" value="1"/>
</dbReference>
<dbReference type="CDD" id="cd00211">
    <property type="entry name" value="PTS_IIA_fru"/>
    <property type="match status" value="1"/>
</dbReference>
<accession>A0A841Y973</accession>
<dbReference type="Pfam" id="PF08279">
    <property type="entry name" value="HTH_11"/>
    <property type="match status" value="1"/>
</dbReference>
<keyword evidence="2" id="KW-0805">Transcription regulation</keyword>
<dbReference type="PROSITE" id="PS51094">
    <property type="entry name" value="PTS_EIIA_TYPE_2"/>
    <property type="match status" value="1"/>
</dbReference>
<evidence type="ECO:0000256" key="3">
    <source>
        <dbReference type="ARBA" id="ARBA00023159"/>
    </source>
</evidence>